<protein>
    <submittedName>
        <fullName evidence="4">Uncharacterized protein</fullName>
    </submittedName>
</protein>
<evidence type="ECO:0000313" key="5">
    <source>
        <dbReference type="Proteomes" id="UP001460270"/>
    </source>
</evidence>
<dbReference type="InterPro" id="IPR029627">
    <property type="entry name" value="CCSER"/>
</dbReference>
<dbReference type="PANTHER" id="PTHR22461">
    <property type="entry name" value="SERINE-RICH COILED-COIL DOMAIN-CONTAINING PROTEIN 2-RELATED"/>
    <property type="match status" value="1"/>
</dbReference>
<dbReference type="EMBL" id="JBBPFD010000620">
    <property type="protein sequence ID" value="KAK7878081.1"/>
    <property type="molecule type" value="Genomic_DNA"/>
</dbReference>
<dbReference type="GO" id="GO:0015630">
    <property type="term" value="C:microtubule cytoskeleton"/>
    <property type="evidence" value="ECO:0007669"/>
    <property type="project" value="TreeGrafter"/>
</dbReference>
<sequence length="228" mass="27036">MGKEREEREKKRESGVERKRGALEGGGERWRKERERKREKEREMRRGRERKSEREKEKEGGRRRERKGGREKEGRKGRQGEKERKSEKERETKRGVKEGRERERYLNVFVFVQDLESCDLDEDDLMLDVDFPEDQSLTSDGGSYMAEWRRRQLCWGTHNDTDSEFHTDRASEQQQSKRKDSQLSLDLGLIWSGQPEACPLGADVEELIDDCSAVRSQLEYLQKLLLLQ</sequence>
<feature type="non-terminal residue" evidence="4">
    <location>
        <position position="228"/>
    </location>
</feature>
<organism evidence="4 5">
    <name type="scientific">Mugilogobius chulae</name>
    <name type="common">yellowstripe goby</name>
    <dbReference type="NCBI Taxonomy" id="88201"/>
    <lineage>
        <taxon>Eukaryota</taxon>
        <taxon>Metazoa</taxon>
        <taxon>Chordata</taxon>
        <taxon>Craniata</taxon>
        <taxon>Vertebrata</taxon>
        <taxon>Euteleostomi</taxon>
        <taxon>Actinopterygii</taxon>
        <taxon>Neopterygii</taxon>
        <taxon>Teleostei</taxon>
        <taxon>Neoteleostei</taxon>
        <taxon>Acanthomorphata</taxon>
        <taxon>Gobiaria</taxon>
        <taxon>Gobiiformes</taxon>
        <taxon>Gobioidei</taxon>
        <taxon>Gobiidae</taxon>
        <taxon>Gobionellinae</taxon>
        <taxon>Mugilogobius</taxon>
    </lineage>
</organism>
<comment type="similarity">
    <text evidence="1">Belongs to the CCSER family.</text>
</comment>
<feature type="region of interest" description="Disordered" evidence="3">
    <location>
        <begin position="1"/>
        <end position="97"/>
    </location>
</feature>
<evidence type="ECO:0000256" key="3">
    <source>
        <dbReference type="SAM" id="MobiDB-lite"/>
    </source>
</evidence>
<gene>
    <name evidence="4" type="ORF">WMY93_034406</name>
</gene>
<accession>A0AAW0MMW8</accession>
<dbReference type="Proteomes" id="UP001460270">
    <property type="component" value="Unassembled WGS sequence"/>
</dbReference>
<evidence type="ECO:0000313" key="4">
    <source>
        <dbReference type="EMBL" id="KAK7878081.1"/>
    </source>
</evidence>
<dbReference type="GO" id="GO:0008017">
    <property type="term" value="F:microtubule binding"/>
    <property type="evidence" value="ECO:0007669"/>
    <property type="project" value="TreeGrafter"/>
</dbReference>
<evidence type="ECO:0000256" key="2">
    <source>
        <dbReference type="ARBA" id="ARBA00023054"/>
    </source>
</evidence>
<proteinExistence type="inferred from homology"/>
<reference evidence="5" key="1">
    <citation type="submission" date="2024-04" db="EMBL/GenBank/DDBJ databases">
        <title>Salinicola lusitanus LLJ914,a marine bacterium isolated from the Okinawa Trough.</title>
        <authorList>
            <person name="Li J."/>
        </authorList>
    </citation>
    <scope>NUCLEOTIDE SEQUENCE [LARGE SCALE GENOMIC DNA]</scope>
</reference>
<keyword evidence="5" id="KW-1185">Reference proteome</keyword>
<dbReference type="PANTHER" id="PTHR22461:SF2">
    <property type="entry name" value="SERINE-RICH COILED-COIL DOMAIN-CONTAINING PROTEIN 2"/>
    <property type="match status" value="1"/>
</dbReference>
<comment type="caution">
    <text evidence="4">The sequence shown here is derived from an EMBL/GenBank/DDBJ whole genome shotgun (WGS) entry which is preliminary data.</text>
</comment>
<dbReference type="GO" id="GO:0001578">
    <property type="term" value="P:microtubule bundle formation"/>
    <property type="evidence" value="ECO:0007669"/>
    <property type="project" value="TreeGrafter"/>
</dbReference>
<name>A0AAW0MMW8_9GOBI</name>
<keyword evidence="2" id="KW-0175">Coiled coil</keyword>
<dbReference type="AlphaFoldDB" id="A0AAW0MMW8"/>
<evidence type="ECO:0000256" key="1">
    <source>
        <dbReference type="ARBA" id="ARBA00010949"/>
    </source>
</evidence>